<comment type="caution">
    <text evidence="2">The sequence shown here is derived from an EMBL/GenBank/DDBJ whole genome shotgun (WGS) entry which is preliminary data.</text>
</comment>
<dbReference type="EMBL" id="MU128927">
    <property type="protein sequence ID" value="KAF9518082.1"/>
    <property type="molecule type" value="Genomic_DNA"/>
</dbReference>
<reference evidence="2" key="1">
    <citation type="journal article" date="2020" name="Nat. Commun.">
        <title>Large-scale genome sequencing of mycorrhizal fungi provides insights into the early evolution of symbiotic traits.</title>
        <authorList>
            <person name="Miyauchi S."/>
            <person name="Kiss E."/>
            <person name="Kuo A."/>
            <person name="Drula E."/>
            <person name="Kohler A."/>
            <person name="Sanchez-Garcia M."/>
            <person name="Morin E."/>
            <person name="Andreopoulos B."/>
            <person name="Barry K.W."/>
            <person name="Bonito G."/>
            <person name="Buee M."/>
            <person name="Carver A."/>
            <person name="Chen C."/>
            <person name="Cichocki N."/>
            <person name="Clum A."/>
            <person name="Culley D."/>
            <person name="Crous P.W."/>
            <person name="Fauchery L."/>
            <person name="Girlanda M."/>
            <person name="Hayes R.D."/>
            <person name="Keri Z."/>
            <person name="LaButti K."/>
            <person name="Lipzen A."/>
            <person name="Lombard V."/>
            <person name="Magnuson J."/>
            <person name="Maillard F."/>
            <person name="Murat C."/>
            <person name="Nolan M."/>
            <person name="Ohm R.A."/>
            <person name="Pangilinan J."/>
            <person name="Pereira M.F."/>
            <person name="Perotto S."/>
            <person name="Peter M."/>
            <person name="Pfister S."/>
            <person name="Riley R."/>
            <person name="Sitrit Y."/>
            <person name="Stielow J.B."/>
            <person name="Szollosi G."/>
            <person name="Zifcakova L."/>
            <person name="Stursova M."/>
            <person name="Spatafora J.W."/>
            <person name="Tedersoo L."/>
            <person name="Vaario L.M."/>
            <person name="Yamada A."/>
            <person name="Yan M."/>
            <person name="Wang P."/>
            <person name="Xu J."/>
            <person name="Bruns T."/>
            <person name="Baldrian P."/>
            <person name="Vilgalys R."/>
            <person name="Dunand C."/>
            <person name="Henrissat B."/>
            <person name="Grigoriev I.V."/>
            <person name="Hibbett D."/>
            <person name="Nagy L.G."/>
            <person name="Martin F.M."/>
        </authorList>
    </citation>
    <scope>NUCLEOTIDE SEQUENCE</scope>
    <source>
        <strain evidence="2">UP504</strain>
    </source>
</reference>
<organism evidence="2 3">
    <name type="scientific">Hydnum rufescens UP504</name>
    <dbReference type="NCBI Taxonomy" id="1448309"/>
    <lineage>
        <taxon>Eukaryota</taxon>
        <taxon>Fungi</taxon>
        <taxon>Dikarya</taxon>
        <taxon>Basidiomycota</taxon>
        <taxon>Agaricomycotina</taxon>
        <taxon>Agaricomycetes</taxon>
        <taxon>Cantharellales</taxon>
        <taxon>Hydnaceae</taxon>
        <taxon>Hydnum</taxon>
    </lineage>
</organism>
<keyword evidence="3" id="KW-1185">Reference proteome</keyword>
<proteinExistence type="predicted"/>
<feature type="region of interest" description="Disordered" evidence="1">
    <location>
        <begin position="1"/>
        <end position="44"/>
    </location>
</feature>
<dbReference type="AlphaFoldDB" id="A0A9P6B693"/>
<protein>
    <submittedName>
        <fullName evidence="2">Uncharacterized protein</fullName>
    </submittedName>
</protein>
<evidence type="ECO:0000256" key="1">
    <source>
        <dbReference type="SAM" id="MobiDB-lite"/>
    </source>
</evidence>
<accession>A0A9P6B693</accession>
<feature type="compositionally biased region" description="Polar residues" evidence="1">
    <location>
        <begin position="17"/>
        <end position="33"/>
    </location>
</feature>
<evidence type="ECO:0000313" key="2">
    <source>
        <dbReference type="EMBL" id="KAF9518082.1"/>
    </source>
</evidence>
<gene>
    <name evidence="2" type="ORF">BS47DRAFT_1338663</name>
</gene>
<evidence type="ECO:0000313" key="3">
    <source>
        <dbReference type="Proteomes" id="UP000886523"/>
    </source>
</evidence>
<dbReference type="Proteomes" id="UP000886523">
    <property type="component" value="Unassembled WGS sequence"/>
</dbReference>
<name>A0A9P6B693_9AGAM</name>
<sequence length="72" mass="7870">MREIDGGSTYEEMEDTPTVSTEKSPQASRSISSACPHPPLGSRSVSVASLVTVPCDLTISRRNRNLRHNLKD</sequence>